<dbReference type="EMBL" id="AP009484">
    <property type="protein sequence ID" value="BAH18245.1"/>
    <property type="molecule type" value="Genomic_DNA"/>
</dbReference>
<protein>
    <submittedName>
        <fullName evidence="1">Uncharacterized protein</fullName>
    </submittedName>
</protein>
<accession>B9E7S7</accession>
<evidence type="ECO:0000313" key="1">
    <source>
        <dbReference type="EMBL" id="BAH18245.1"/>
    </source>
</evidence>
<dbReference type="RefSeq" id="WP_012657441.1">
    <property type="nucleotide sequence ID" value="NC_011999.1"/>
</dbReference>
<name>B9E7S7_MACCJ</name>
<dbReference type="HOGENOM" id="CLU_2167905_0_0_9"/>
<evidence type="ECO:0000313" key="2">
    <source>
        <dbReference type="Proteomes" id="UP000001383"/>
    </source>
</evidence>
<reference evidence="1 2" key="1">
    <citation type="journal article" date="2009" name="J. Bacteriol.">
        <title>Complete genome sequence of Macrococcus caseolyticus strain JCSCS5402, reflecting the ancestral genome of the human-pathogenic staphylococci.</title>
        <authorList>
            <person name="Baba T."/>
            <person name="Kuwahara-Arai K."/>
            <person name="Uchiyama I."/>
            <person name="Takeuchi F."/>
            <person name="Ito T."/>
            <person name="Hiramatsu K."/>
        </authorList>
    </citation>
    <scope>NUCLEOTIDE SEQUENCE [LARGE SCALE GENOMIC DNA]</scope>
    <source>
        <strain evidence="1 2">JCSC5402</strain>
    </source>
</reference>
<dbReference type="KEGG" id="mcl:MCCL_1538"/>
<dbReference type="AlphaFoldDB" id="B9E7S7"/>
<sequence>MNKIIEVALKNQKEAYNRNIEKVFDIVEIKIISSSEKGMKSTLFTFEDLPTIADYDLRYMLMHNSERFIDDLADHLEIDKSLIKRVHSPKSPNDNLITGIYINWGEANDK</sequence>
<dbReference type="Proteomes" id="UP000001383">
    <property type="component" value="Chromosome"/>
</dbReference>
<gene>
    <name evidence="1" type="ordered locus">MCCL_1538</name>
</gene>
<organism evidence="1 2">
    <name type="scientific">Macrococcus caseolyticus (strain JCSC5402)</name>
    <name type="common">Macrococcoides caseolyticum</name>
    <dbReference type="NCBI Taxonomy" id="458233"/>
    <lineage>
        <taxon>Bacteria</taxon>
        <taxon>Bacillati</taxon>
        <taxon>Bacillota</taxon>
        <taxon>Bacilli</taxon>
        <taxon>Bacillales</taxon>
        <taxon>Staphylococcaceae</taxon>
        <taxon>Macrococcoides</taxon>
    </lineage>
</organism>
<proteinExistence type="predicted"/>